<gene>
    <name evidence="1" type="ORF">ACFS25_16450</name>
</gene>
<dbReference type="Proteomes" id="UP001597512">
    <property type="component" value="Unassembled WGS sequence"/>
</dbReference>
<name>A0ABW6AIR3_9BACT</name>
<organism evidence="1 2">
    <name type="scientific">Spirosoma flavum</name>
    <dbReference type="NCBI Taxonomy" id="2048557"/>
    <lineage>
        <taxon>Bacteria</taxon>
        <taxon>Pseudomonadati</taxon>
        <taxon>Bacteroidota</taxon>
        <taxon>Cytophagia</taxon>
        <taxon>Cytophagales</taxon>
        <taxon>Cytophagaceae</taxon>
        <taxon>Spirosoma</taxon>
    </lineage>
</organism>
<accession>A0ABW6AIR3</accession>
<reference evidence="2" key="1">
    <citation type="journal article" date="2019" name="Int. J. Syst. Evol. Microbiol.">
        <title>The Global Catalogue of Microorganisms (GCM) 10K type strain sequencing project: providing services to taxonomists for standard genome sequencing and annotation.</title>
        <authorList>
            <consortium name="The Broad Institute Genomics Platform"/>
            <consortium name="The Broad Institute Genome Sequencing Center for Infectious Disease"/>
            <person name="Wu L."/>
            <person name="Ma J."/>
        </authorList>
    </citation>
    <scope>NUCLEOTIDE SEQUENCE [LARGE SCALE GENOMIC DNA]</scope>
    <source>
        <strain evidence="2">KCTC 52490</strain>
    </source>
</reference>
<dbReference type="EMBL" id="JBHUOM010000014">
    <property type="protein sequence ID" value="MFD2935379.1"/>
    <property type="molecule type" value="Genomic_DNA"/>
</dbReference>
<keyword evidence="2" id="KW-1185">Reference proteome</keyword>
<comment type="caution">
    <text evidence="1">The sequence shown here is derived from an EMBL/GenBank/DDBJ whole genome shotgun (WGS) entry which is preliminary data.</text>
</comment>
<protein>
    <submittedName>
        <fullName evidence="1">SRPBCC family protein</fullName>
    </submittedName>
</protein>
<dbReference type="InterPro" id="IPR023393">
    <property type="entry name" value="START-like_dom_sf"/>
</dbReference>
<sequence length="171" mass="19541">METREERQQNQLSNPTARVLQTVNVPIQVAFDYIQPVLLSTIFPGYHTIPAIVKTNEAAYWIKAGLSRTVTFADGNSAYESMVHVDYPNYFSYKLEHFTDQGLSSLVERVDGAWVFIALEEEKVLIDWKYVITPKNEEAKKIIQDHLLPDFQGMLEQAMNISKENLESGTI</sequence>
<evidence type="ECO:0000313" key="2">
    <source>
        <dbReference type="Proteomes" id="UP001597512"/>
    </source>
</evidence>
<proteinExistence type="predicted"/>
<evidence type="ECO:0000313" key="1">
    <source>
        <dbReference type="EMBL" id="MFD2935379.1"/>
    </source>
</evidence>
<dbReference type="RefSeq" id="WP_381503206.1">
    <property type="nucleotide sequence ID" value="NZ_JBHUOM010000014.1"/>
</dbReference>
<dbReference type="Gene3D" id="3.30.530.20">
    <property type="match status" value="1"/>
</dbReference>